<dbReference type="InterPro" id="IPR023228">
    <property type="entry name" value="SAM_OH_AdoTrfase_N_sf"/>
</dbReference>
<proteinExistence type="inferred from homology"/>
<name>A0A238Y9A1_9PSEU</name>
<feature type="domain" description="S-adenosyl-l-methionine hydroxide adenosyltransferase N-terminal" evidence="3">
    <location>
        <begin position="6"/>
        <end position="151"/>
    </location>
</feature>
<evidence type="ECO:0000259" key="4">
    <source>
        <dbReference type="Pfam" id="PF20257"/>
    </source>
</evidence>
<dbReference type="PANTHER" id="PTHR35092:SF1">
    <property type="entry name" value="CHLORINASE MJ1651"/>
    <property type="match status" value="1"/>
</dbReference>
<dbReference type="RefSeq" id="WP_089302173.1">
    <property type="nucleotide sequence ID" value="NZ_FZNW01000014.1"/>
</dbReference>
<dbReference type="InterPro" id="IPR023227">
    <property type="entry name" value="SAM_OH_AdoTrfase_C_sf"/>
</dbReference>
<dbReference type="InterPro" id="IPR046470">
    <property type="entry name" value="SAM_HAT_C"/>
</dbReference>
<evidence type="ECO:0008006" key="7">
    <source>
        <dbReference type="Google" id="ProtNLM"/>
    </source>
</evidence>
<feature type="domain" description="S-adenosyl-l-methionine hydroxide adenosyltransferase C-terminal" evidence="4">
    <location>
        <begin position="180"/>
        <end position="260"/>
    </location>
</feature>
<comment type="similarity">
    <text evidence="2">Belongs to the SAM hydrolase / SAM-dependent halogenase family.</text>
</comment>
<dbReference type="Pfam" id="PF20257">
    <property type="entry name" value="SAM_HAT_C"/>
    <property type="match status" value="1"/>
</dbReference>
<gene>
    <name evidence="5" type="ORF">SAMN06265360_11481</name>
</gene>
<accession>A0A238Y9A1</accession>
<dbReference type="SUPFAM" id="SSF102522">
    <property type="entry name" value="Bacterial fluorinating enzyme, N-terminal domain"/>
    <property type="match status" value="1"/>
</dbReference>
<organism evidence="5 6">
    <name type="scientific">Haloechinothrix alba</name>
    <dbReference type="NCBI Taxonomy" id="664784"/>
    <lineage>
        <taxon>Bacteria</taxon>
        <taxon>Bacillati</taxon>
        <taxon>Actinomycetota</taxon>
        <taxon>Actinomycetes</taxon>
        <taxon>Pseudonocardiales</taxon>
        <taxon>Pseudonocardiaceae</taxon>
        <taxon>Haloechinothrix</taxon>
    </lineage>
</organism>
<dbReference type="SUPFAM" id="SSF101852">
    <property type="entry name" value="Bacterial fluorinating enzyme, C-terminal domain"/>
    <property type="match status" value="1"/>
</dbReference>
<dbReference type="InterPro" id="IPR046469">
    <property type="entry name" value="SAM_HAT_N"/>
</dbReference>
<protein>
    <recommendedName>
        <fullName evidence="7">SAM-dependent chlorinase/fluorinase</fullName>
    </recommendedName>
</protein>
<dbReference type="EMBL" id="FZNW01000014">
    <property type="protein sequence ID" value="SNR67856.1"/>
    <property type="molecule type" value="Genomic_DNA"/>
</dbReference>
<dbReference type="AlphaFoldDB" id="A0A238Y9A1"/>
<evidence type="ECO:0000256" key="1">
    <source>
        <dbReference type="ARBA" id="ARBA00022691"/>
    </source>
</evidence>
<evidence type="ECO:0000313" key="5">
    <source>
        <dbReference type="EMBL" id="SNR67856.1"/>
    </source>
</evidence>
<dbReference type="PANTHER" id="PTHR35092">
    <property type="entry name" value="CHLORINASE MJ1651"/>
    <property type="match status" value="1"/>
</dbReference>
<dbReference type="Gene3D" id="2.40.30.90">
    <property type="entry name" value="Bacterial fluorinating enzyme like"/>
    <property type="match status" value="1"/>
</dbReference>
<dbReference type="Pfam" id="PF01887">
    <property type="entry name" value="SAM_HAT_N"/>
    <property type="match status" value="1"/>
</dbReference>
<reference evidence="5 6" key="1">
    <citation type="submission" date="2017-06" db="EMBL/GenBank/DDBJ databases">
        <authorList>
            <person name="Kim H.J."/>
            <person name="Triplett B.A."/>
        </authorList>
    </citation>
    <scope>NUCLEOTIDE SEQUENCE [LARGE SCALE GENOMIC DNA]</scope>
    <source>
        <strain evidence="5 6">DSM 45207</strain>
    </source>
</reference>
<dbReference type="Proteomes" id="UP000198348">
    <property type="component" value="Unassembled WGS sequence"/>
</dbReference>
<keyword evidence="1" id="KW-0949">S-adenosyl-L-methionine</keyword>
<evidence type="ECO:0000259" key="3">
    <source>
        <dbReference type="Pfam" id="PF01887"/>
    </source>
</evidence>
<dbReference type="InterPro" id="IPR002747">
    <property type="entry name" value="SAM_OH_AdoTrfase"/>
</dbReference>
<sequence>MRYEWISFTTDYGLADAFVGTCHGVIARFAPEARVIDITHGIPAGAIRQGAHTLAQAVPYLPCGVHCAVVDPGVGTARRGIVLVAAQGLLVGPDNGLLLPASDALGGAEAAFELTSSAYRLPEVSATFHGRDIFAPAAAHLATGVAPERFGQEIPLGRLERIDEPVARLGDGMLRTEPLTVDGFGNVQLAATGAQLAELGLRAGEPVAVTVRGSRHTALHGGTFADAPAGDLVLLRDSAGHAALAINGGSAAAQLGLGSGWSSQECTVTVSPTATVPGVSTA</sequence>
<evidence type="ECO:0000256" key="2">
    <source>
        <dbReference type="ARBA" id="ARBA00024035"/>
    </source>
</evidence>
<dbReference type="Gene3D" id="3.40.50.10790">
    <property type="entry name" value="S-adenosyl-l-methionine hydroxide adenosyltransferase, N-terminal"/>
    <property type="match status" value="1"/>
</dbReference>
<evidence type="ECO:0000313" key="6">
    <source>
        <dbReference type="Proteomes" id="UP000198348"/>
    </source>
</evidence>
<dbReference type="OrthoDB" id="9792195at2"/>
<dbReference type="PIRSF" id="PIRSF006779">
    <property type="entry name" value="UCP006779"/>
    <property type="match status" value="1"/>
</dbReference>
<keyword evidence="6" id="KW-1185">Reference proteome</keyword>